<dbReference type="Gene3D" id="3.30.559.30">
    <property type="entry name" value="Nonribosomal peptide synthetase, condensation domain"/>
    <property type="match status" value="1"/>
</dbReference>
<dbReference type="Gene3D" id="3.30.559.10">
    <property type="entry name" value="Chloramphenicol acetyltransferase-like domain"/>
    <property type="match status" value="1"/>
</dbReference>
<dbReference type="AlphaFoldDB" id="A0A412MWJ9"/>
<dbReference type="SUPFAM" id="SSF52777">
    <property type="entry name" value="CoA-dependent acyltransferases"/>
    <property type="match status" value="2"/>
</dbReference>
<dbReference type="InterPro" id="IPR023213">
    <property type="entry name" value="CAT-like_dom_sf"/>
</dbReference>
<organism evidence="2 3">
    <name type="scientific">Bacteroides clarus</name>
    <dbReference type="NCBI Taxonomy" id="626929"/>
    <lineage>
        <taxon>Bacteria</taxon>
        <taxon>Pseudomonadati</taxon>
        <taxon>Bacteroidota</taxon>
        <taxon>Bacteroidia</taxon>
        <taxon>Bacteroidales</taxon>
        <taxon>Bacteroidaceae</taxon>
        <taxon>Bacteroides</taxon>
    </lineage>
</organism>
<dbReference type="GO" id="GO:0003824">
    <property type="term" value="F:catalytic activity"/>
    <property type="evidence" value="ECO:0007669"/>
    <property type="project" value="InterPro"/>
</dbReference>
<evidence type="ECO:0000313" key="2">
    <source>
        <dbReference type="EMBL" id="RGT28801.1"/>
    </source>
</evidence>
<dbReference type="PANTHER" id="PTHR28037:SF1">
    <property type="entry name" value="ALCOHOL O-ACETYLTRANSFERASE 1-RELATED"/>
    <property type="match status" value="1"/>
</dbReference>
<sequence>MSRIDNFQLSTFAVFINIKSMETNIRIFTERHLLRNPSLTVLMKLSVDGHLDELRLKKTLLKLRSVHPLLYSSICMNNEGEAFYQENTVHQLELHFIKSEHSNQWLEIAESENKKPFNCETGPLIRFFVFYTEIGFDILAVCHHLLGDGNAIARLLRDVVFVYAGNNLPLKEQQLISKQSDFPQKAKLSFPVKLLLRSLNSKWSKGKQQRFGEAEYREIFNKYHQLTDIALSYSTINKVDMNALYNACKIHGITINDAIVTAFIGAMQETFINNKKMVVGIPIDIRRQLSFSADSSLGNFASAITIAYKYDPKKDFWQNAILIKKKIKSKMDSTRAQWLILNAYASMNPLLIDAMYFASYGECDDKTAKKVASMFSIGNPSSTAISNLGRLNFDTHIGSYSIRDLIFFAPKAPGSYIVLGVATLSDTMQIGFSFDRKIISSVIVNNLKSNMLALLLNLNKDIKV</sequence>
<dbReference type="Proteomes" id="UP000285159">
    <property type="component" value="Unassembled WGS sequence"/>
</dbReference>
<name>A0A412MWJ9_9BACE</name>
<dbReference type="EMBL" id="QRWP01000023">
    <property type="protein sequence ID" value="RGT28801.1"/>
    <property type="molecule type" value="Genomic_DNA"/>
</dbReference>
<proteinExistence type="predicted"/>
<reference evidence="2 3" key="1">
    <citation type="submission" date="2018-08" db="EMBL/GenBank/DDBJ databases">
        <title>A genome reference for cultivated species of the human gut microbiota.</title>
        <authorList>
            <person name="Zou Y."/>
            <person name="Xue W."/>
            <person name="Luo G."/>
        </authorList>
    </citation>
    <scope>NUCLEOTIDE SEQUENCE [LARGE SCALE GENOMIC DNA]</scope>
    <source>
        <strain evidence="2 3">AF19-1AC</strain>
    </source>
</reference>
<dbReference type="PANTHER" id="PTHR28037">
    <property type="entry name" value="ALCOHOL O-ACETYLTRANSFERASE 1-RELATED"/>
    <property type="match status" value="1"/>
</dbReference>
<accession>A0A412MWJ9</accession>
<feature type="domain" description="Condensation" evidence="1">
    <location>
        <begin position="45"/>
        <end position="378"/>
    </location>
</feature>
<gene>
    <name evidence="2" type="ORF">DWX38_16485</name>
</gene>
<comment type="caution">
    <text evidence="2">The sequence shown here is derived from an EMBL/GenBank/DDBJ whole genome shotgun (WGS) entry which is preliminary data.</text>
</comment>
<evidence type="ECO:0000313" key="3">
    <source>
        <dbReference type="Proteomes" id="UP000285159"/>
    </source>
</evidence>
<dbReference type="InterPro" id="IPR052058">
    <property type="entry name" value="Alcohol_O-acetyltransferase"/>
</dbReference>
<protein>
    <recommendedName>
        <fullName evidence="1">Condensation domain-containing protein</fullName>
    </recommendedName>
</protein>
<dbReference type="InterPro" id="IPR001242">
    <property type="entry name" value="Condensation_dom"/>
</dbReference>
<evidence type="ECO:0000259" key="1">
    <source>
        <dbReference type="Pfam" id="PF00668"/>
    </source>
</evidence>
<dbReference type="Pfam" id="PF00668">
    <property type="entry name" value="Condensation"/>
    <property type="match status" value="1"/>
</dbReference>